<keyword evidence="4" id="KW-1185">Reference proteome</keyword>
<comment type="caution">
    <text evidence="3">The sequence shown here is derived from an EMBL/GenBank/DDBJ whole genome shotgun (WGS) entry which is preliminary data.</text>
</comment>
<protein>
    <submittedName>
        <fullName evidence="3">2-polyprenyl-6-methoxyphenol hydroxylase-like FAD-dependent oxidoreductase</fullName>
    </submittedName>
</protein>
<dbReference type="PANTHER" id="PTHR43476:SF5">
    <property type="entry name" value="FAD-DEPENDENT MONOOXYGENASE"/>
    <property type="match status" value="1"/>
</dbReference>
<dbReference type="Pfam" id="PF01494">
    <property type="entry name" value="FAD_binding_3"/>
    <property type="match status" value="1"/>
</dbReference>
<sequence length="364" mass="40401">MKLNAEVCVIGAGPGGALLSYVLAKAGLSVVLLEKQPTLGKAFRGEILNGEGEAVLNKHQILSFLAEGTVLPLTHIEYWSGGKIVKKLFPDSPDGNVGIHVPQGDLLNGIINQANQYDNFTLYTGVTINQLLQNEDGQYCGVAAVLENGEPFELQSSIIVGADGRYSTVRKQAALSVSHRSHGYDLLWARIPAPDDWQPVIRSAIVDNQQLHLFTQATGHIQIGWNIEEDAYPRLRRQSFEPFIATLIKAFPDLEHHVTKHIQSWHDFVLLDIFSSQVDTWAKDGLVLIGDAAHTMTPTGAFGLNEALRDADWLAEHLIEGLHANKLNLTWLKQLEQARRKTVDALQQEQFLMEETYQQNFIVS</sequence>
<accession>A0ABS4FR62</accession>
<evidence type="ECO:0000313" key="3">
    <source>
        <dbReference type="EMBL" id="MBP1905073.1"/>
    </source>
</evidence>
<gene>
    <name evidence="3" type="ORF">J2Z32_001698</name>
</gene>
<dbReference type="InterPro" id="IPR002938">
    <property type="entry name" value="FAD-bd"/>
</dbReference>
<dbReference type="EMBL" id="JAGGKG010000006">
    <property type="protein sequence ID" value="MBP1905073.1"/>
    <property type="molecule type" value="Genomic_DNA"/>
</dbReference>
<dbReference type="Proteomes" id="UP001519272">
    <property type="component" value="Unassembled WGS sequence"/>
</dbReference>
<dbReference type="PANTHER" id="PTHR43476">
    <property type="entry name" value="3-(3-HYDROXY-PHENYL)PROPIONATE/3-HYDROXYCINNAMIC ACID HYDROXYLASE"/>
    <property type="match status" value="1"/>
</dbReference>
<evidence type="ECO:0000256" key="1">
    <source>
        <dbReference type="ARBA" id="ARBA00023002"/>
    </source>
</evidence>
<dbReference type="InterPro" id="IPR036188">
    <property type="entry name" value="FAD/NAD-bd_sf"/>
</dbReference>
<name>A0ABS4FR62_9BACL</name>
<reference evidence="3 4" key="1">
    <citation type="submission" date="2021-03" db="EMBL/GenBank/DDBJ databases">
        <title>Genomic Encyclopedia of Type Strains, Phase IV (KMG-IV): sequencing the most valuable type-strain genomes for metagenomic binning, comparative biology and taxonomic classification.</title>
        <authorList>
            <person name="Goeker M."/>
        </authorList>
    </citation>
    <scope>NUCLEOTIDE SEQUENCE [LARGE SCALE GENOMIC DNA]</scope>
    <source>
        <strain evidence="3 4">DSM 14349</strain>
    </source>
</reference>
<keyword evidence="1" id="KW-0560">Oxidoreductase</keyword>
<proteinExistence type="predicted"/>
<dbReference type="PRINTS" id="PR00420">
    <property type="entry name" value="RNGMNOXGNASE"/>
</dbReference>
<dbReference type="RefSeq" id="WP_210088708.1">
    <property type="nucleotide sequence ID" value="NZ_JAGGKG010000006.1"/>
</dbReference>
<dbReference type="InterPro" id="IPR050631">
    <property type="entry name" value="PheA/TfdB_FAD_monoxygenase"/>
</dbReference>
<evidence type="ECO:0000259" key="2">
    <source>
        <dbReference type="Pfam" id="PF01494"/>
    </source>
</evidence>
<dbReference type="Gene3D" id="3.50.50.60">
    <property type="entry name" value="FAD/NAD(P)-binding domain"/>
    <property type="match status" value="2"/>
</dbReference>
<organism evidence="3 4">
    <name type="scientific">Paenibacillus turicensis</name>
    <dbReference type="NCBI Taxonomy" id="160487"/>
    <lineage>
        <taxon>Bacteria</taxon>
        <taxon>Bacillati</taxon>
        <taxon>Bacillota</taxon>
        <taxon>Bacilli</taxon>
        <taxon>Bacillales</taxon>
        <taxon>Paenibacillaceae</taxon>
        <taxon>Paenibacillus</taxon>
    </lineage>
</organism>
<evidence type="ECO:0000313" key="4">
    <source>
        <dbReference type="Proteomes" id="UP001519272"/>
    </source>
</evidence>
<dbReference type="SUPFAM" id="SSF51905">
    <property type="entry name" value="FAD/NAD(P)-binding domain"/>
    <property type="match status" value="1"/>
</dbReference>
<feature type="domain" description="FAD-binding" evidence="2">
    <location>
        <begin position="5"/>
        <end position="323"/>
    </location>
</feature>